<keyword evidence="3" id="KW-1185">Reference proteome</keyword>
<accession>A0AAD3DYI2</accession>
<feature type="compositionally biased region" description="Low complexity" evidence="1">
    <location>
        <begin position="93"/>
        <end position="120"/>
    </location>
</feature>
<dbReference type="EMBL" id="BMAR01000028">
    <property type="protein sequence ID" value="GFR49137.1"/>
    <property type="molecule type" value="Genomic_DNA"/>
</dbReference>
<dbReference type="AlphaFoldDB" id="A0AAD3DYI2"/>
<evidence type="ECO:0000256" key="1">
    <source>
        <dbReference type="SAM" id="MobiDB-lite"/>
    </source>
</evidence>
<gene>
    <name evidence="2" type="ORF">Agub_g11154</name>
</gene>
<comment type="caution">
    <text evidence="2">The sequence shown here is derived from an EMBL/GenBank/DDBJ whole genome shotgun (WGS) entry which is preliminary data.</text>
</comment>
<feature type="non-terminal residue" evidence="2">
    <location>
        <position position="175"/>
    </location>
</feature>
<organism evidence="2 3">
    <name type="scientific">Astrephomene gubernaculifera</name>
    <dbReference type="NCBI Taxonomy" id="47775"/>
    <lineage>
        <taxon>Eukaryota</taxon>
        <taxon>Viridiplantae</taxon>
        <taxon>Chlorophyta</taxon>
        <taxon>core chlorophytes</taxon>
        <taxon>Chlorophyceae</taxon>
        <taxon>CS clade</taxon>
        <taxon>Chlamydomonadales</taxon>
        <taxon>Astrephomenaceae</taxon>
        <taxon>Astrephomene</taxon>
    </lineage>
</organism>
<reference evidence="2 3" key="1">
    <citation type="journal article" date="2021" name="Sci. Rep.">
        <title>Genome sequencing of the multicellular alga Astrephomene provides insights into convergent evolution of germ-soma differentiation.</title>
        <authorList>
            <person name="Yamashita S."/>
            <person name="Yamamoto K."/>
            <person name="Matsuzaki R."/>
            <person name="Suzuki S."/>
            <person name="Yamaguchi H."/>
            <person name="Hirooka S."/>
            <person name="Minakuchi Y."/>
            <person name="Miyagishima S."/>
            <person name="Kawachi M."/>
            <person name="Toyoda A."/>
            <person name="Nozaki H."/>
        </authorList>
    </citation>
    <scope>NUCLEOTIDE SEQUENCE [LARGE SCALE GENOMIC DNA]</scope>
    <source>
        <strain evidence="2 3">NIES-4017</strain>
    </source>
</reference>
<feature type="region of interest" description="Disordered" evidence="1">
    <location>
        <begin position="92"/>
        <end position="120"/>
    </location>
</feature>
<evidence type="ECO:0000313" key="3">
    <source>
        <dbReference type="Proteomes" id="UP001054857"/>
    </source>
</evidence>
<protein>
    <submittedName>
        <fullName evidence="2">Uncharacterized protein</fullName>
    </submittedName>
</protein>
<dbReference type="Proteomes" id="UP001054857">
    <property type="component" value="Unassembled WGS sequence"/>
</dbReference>
<sequence>MQCYQAQSKAHNIAFYKGGSSCTQAQFSAPSTVAARIASVAKERQQRGQSPCAIGCYHQQHGMLPPDLSRSRDECLLQARIGFGERGRGLFFAPTAETPSPPSASASASSSSCSSPASAGPSEPPVLLRVPLVWGLPLVAPGGPRGLQLGLLEEWQSYHGVRLPEQLTQVLQDTD</sequence>
<proteinExistence type="predicted"/>
<evidence type="ECO:0000313" key="2">
    <source>
        <dbReference type="EMBL" id="GFR49137.1"/>
    </source>
</evidence>
<name>A0AAD3DYI2_9CHLO</name>